<dbReference type="EMBL" id="VJMJ01000314">
    <property type="protein sequence ID" value="KAF0723146.1"/>
    <property type="molecule type" value="Genomic_DNA"/>
</dbReference>
<reference evidence="1 2" key="1">
    <citation type="submission" date="2019-07" db="EMBL/GenBank/DDBJ databases">
        <title>Genomics analysis of Aphanomyces spp. identifies a new class of oomycete effector associated with host adaptation.</title>
        <authorList>
            <person name="Gaulin E."/>
        </authorList>
    </citation>
    <scope>NUCLEOTIDE SEQUENCE [LARGE SCALE GENOMIC DNA]</scope>
    <source>
        <strain evidence="1 2">ATCC 201684</strain>
    </source>
</reference>
<gene>
    <name evidence="1" type="ORF">Ae201684_017893</name>
</gene>
<comment type="caution">
    <text evidence="1">The sequence shown here is derived from an EMBL/GenBank/DDBJ whole genome shotgun (WGS) entry which is preliminary data.</text>
</comment>
<keyword evidence="2" id="KW-1185">Reference proteome</keyword>
<evidence type="ECO:0000313" key="1">
    <source>
        <dbReference type="EMBL" id="KAF0723146.1"/>
    </source>
</evidence>
<dbReference type="VEuPathDB" id="FungiDB:AeMF1_017985"/>
<sequence length="320" mass="36501">MPSRRSWWTNPVLRQIVLGTYDDSSPLARLRGCSHILEMIFLRLLDAWRAHLDSNRPGYVRLEWVQRIITDVSTRGQHENSRLVAFPLQNLIDGEPQPFHVNMMPFIMEDPMSLPDSCRRYQPLIEECLWCLGYSDGSDIGYLTIHEGWVEPNHSQRREGLHVEASGGTDFVDRRIASHWGGGYLVENILHGGIFMASTVANSCGVWNVYVDDSHQIRGPFGDVEHLRSVLDEDTHGYLELEANELIWMTDATPHESLPVRERTFRQFFRLVTNNLTHWYADHSTANPLGIQPDATILHGDKFGDSVDFDSSAAPLTSTY</sequence>
<evidence type="ECO:0000313" key="2">
    <source>
        <dbReference type="Proteomes" id="UP000481153"/>
    </source>
</evidence>
<proteinExistence type="predicted"/>
<protein>
    <submittedName>
        <fullName evidence="1">Uncharacterized protein</fullName>
    </submittedName>
</protein>
<dbReference type="AlphaFoldDB" id="A0A6G0W7N1"/>
<name>A0A6G0W7N1_9STRA</name>
<organism evidence="1 2">
    <name type="scientific">Aphanomyces euteiches</name>
    <dbReference type="NCBI Taxonomy" id="100861"/>
    <lineage>
        <taxon>Eukaryota</taxon>
        <taxon>Sar</taxon>
        <taxon>Stramenopiles</taxon>
        <taxon>Oomycota</taxon>
        <taxon>Saprolegniomycetes</taxon>
        <taxon>Saprolegniales</taxon>
        <taxon>Verrucalvaceae</taxon>
        <taxon>Aphanomyces</taxon>
    </lineage>
</organism>
<accession>A0A6G0W7N1</accession>
<dbReference type="Proteomes" id="UP000481153">
    <property type="component" value="Unassembled WGS sequence"/>
</dbReference>